<evidence type="ECO:0000256" key="1">
    <source>
        <dbReference type="SAM" id="Phobius"/>
    </source>
</evidence>
<evidence type="ECO:0000313" key="3">
    <source>
        <dbReference type="Proteomes" id="UP000030140"/>
    </source>
</evidence>
<comment type="caution">
    <text evidence="2">The sequence shown here is derived from an EMBL/GenBank/DDBJ whole genome shotgun (WGS) entry which is preliminary data.</text>
</comment>
<name>A0A0A2GQT5_9FLAO</name>
<keyword evidence="1" id="KW-1133">Transmembrane helix</keyword>
<keyword evidence="3" id="KW-1185">Reference proteome</keyword>
<dbReference type="Proteomes" id="UP000030140">
    <property type="component" value="Unassembled WGS sequence"/>
</dbReference>
<keyword evidence="1" id="KW-0812">Transmembrane</keyword>
<sequence length="110" mass="12313">MKEQRPHNLQRAAAFFIMLAFLLPALVSFLHSTENHTHYDTCSFGNKTHVHEKKLDCDLGDLHIVKEGVYAFAKAYQTATILIKKSNDVQLSTSYTTTVITSSDRGPPSC</sequence>
<gene>
    <name evidence="2" type="ORF">NV36_01085</name>
</gene>
<evidence type="ECO:0000313" key="2">
    <source>
        <dbReference type="EMBL" id="KGO05577.1"/>
    </source>
</evidence>
<dbReference type="KEGG" id="ddo:I597_2322"/>
<protein>
    <submittedName>
        <fullName evidence="2">Uncharacterized protein</fullName>
    </submittedName>
</protein>
<organism evidence="2 3">
    <name type="scientific">Dokdonia donghaensis DSW-1</name>
    <dbReference type="NCBI Taxonomy" id="1300343"/>
    <lineage>
        <taxon>Bacteria</taxon>
        <taxon>Pseudomonadati</taxon>
        <taxon>Bacteroidota</taxon>
        <taxon>Flavobacteriia</taxon>
        <taxon>Flavobacteriales</taxon>
        <taxon>Flavobacteriaceae</taxon>
        <taxon>Dokdonia</taxon>
    </lineage>
</organism>
<accession>A0A0A2GQT5</accession>
<reference evidence="2 3" key="1">
    <citation type="submission" date="2014-10" db="EMBL/GenBank/DDBJ databases">
        <title>Draft genome sequence of the proteorhodopsin-containing marine bacterium Dokdonia donghaensis.</title>
        <authorList>
            <person name="Gomez-Consarnau L."/>
            <person name="Gonzalez J.M."/>
            <person name="Riedel T."/>
            <person name="Jaenicke S."/>
            <person name="Wagner-Doebler I."/>
            <person name="Fuhrman J.A."/>
        </authorList>
    </citation>
    <scope>NUCLEOTIDE SEQUENCE [LARGE SCALE GENOMIC DNA]</scope>
    <source>
        <strain evidence="2 3">DSW-1</strain>
    </source>
</reference>
<dbReference type="OrthoDB" id="1451369at2"/>
<dbReference type="EMBL" id="JSAQ01000001">
    <property type="protein sequence ID" value="KGO05577.1"/>
    <property type="molecule type" value="Genomic_DNA"/>
</dbReference>
<keyword evidence="1" id="KW-0472">Membrane</keyword>
<dbReference type="RefSeq" id="WP_035324629.1">
    <property type="nucleotide sequence ID" value="NZ_CP015125.1"/>
</dbReference>
<feature type="transmembrane region" description="Helical" evidence="1">
    <location>
        <begin position="12"/>
        <end position="31"/>
    </location>
</feature>
<proteinExistence type="predicted"/>
<dbReference type="PATRIC" id="fig|1300343.5.peg.2342"/>
<dbReference type="AlphaFoldDB" id="A0A0A2GQT5"/>